<dbReference type="EC" id="4.1.3.3" evidence="5"/>
<evidence type="ECO:0000256" key="1">
    <source>
        <dbReference type="ARBA" id="ARBA00004496"/>
    </source>
</evidence>
<dbReference type="PANTHER" id="PTHR12128:SF21">
    <property type="entry name" value="N-ACETYLNEURAMINATE LYASE"/>
    <property type="match status" value="1"/>
</dbReference>
<evidence type="ECO:0000256" key="6">
    <source>
        <dbReference type="ARBA" id="ARBA00022490"/>
    </source>
</evidence>
<protein>
    <recommendedName>
        <fullName evidence="5">N-acetylneuraminate lyase</fullName>
        <ecNumber evidence="5">4.1.3.3</ecNumber>
    </recommendedName>
</protein>
<evidence type="ECO:0000256" key="8">
    <source>
        <dbReference type="ARBA" id="ARBA00023270"/>
    </source>
</evidence>
<comment type="pathway">
    <text evidence="2">Amino-sugar metabolism; N-acetylneuraminate degradation.</text>
</comment>
<dbReference type="AlphaFoldDB" id="Q4SU30"/>
<dbReference type="GO" id="GO:0005737">
    <property type="term" value="C:cytoplasm"/>
    <property type="evidence" value="ECO:0007669"/>
    <property type="project" value="UniProtKB-SubCell"/>
</dbReference>
<dbReference type="KEGG" id="tng:GSTEN00012651G001"/>
<feature type="non-terminal residue" evidence="11">
    <location>
        <position position="245"/>
    </location>
</feature>
<dbReference type="PANTHER" id="PTHR12128">
    <property type="entry name" value="DIHYDRODIPICOLINATE SYNTHASE"/>
    <property type="match status" value="1"/>
</dbReference>
<gene>
    <name evidence="11" type="ORF">GSTENG00012651001</name>
</gene>
<keyword evidence="8" id="KW-0704">Schiff base</keyword>
<dbReference type="InterPro" id="IPR013785">
    <property type="entry name" value="Aldolase_TIM"/>
</dbReference>
<comment type="subunit">
    <text evidence="4">Homotetramer.</text>
</comment>
<sequence>MDQVIVHVGCMNLKESQELARHAAQIGASGIAVIAPSFYKPSTAGRNDGKAQLEQKQPSSCYSHTLHFPNGRFPHFLAFPDVLRTFLKEIAAVAPTLPFYYYHLPAVTGVNIPVREVLQNIEELIPSFSGVKFSSSDLMDFGQCVSHSPPHWSLLYGVDEQLLAALALGAHGAVGSTYNYVGRHINNLISAFNSGDLIEARSIQFKLQELLSHAFKLGFDVGVNKQLMVELSGLPLGPPRLPVRP</sequence>
<keyword evidence="9" id="KW-0119">Carbohydrate metabolism</keyword>
<comment type="catalytic activity">
    <reaction evidence="10">
        <text>aceneuramate = aldehydo-N-acetyl-D-mannosamine + pyruvate</text>
        <dbReference type="Rhea" id="RHEA:23296"/>
        <dbReference type="ChEBI" id="CHEBI:15361"/>
        <dbReference type="ChEBI" id="CHEBI:17122"/>
        <dbReference type="ChEBI" id="CHEBI:173083"/>
        <dbReference type="EC" id="4.1.3.3"/>
    </reaction>
</comment>
<dbReference type="GO" id="GO:0008747">
    <property type="term" value="F:N-acetylneuraminate lyase activity"/>
    <property type="evidence" value="ECO:0007669"/>
    <property type="project" value="UniProtKB-EC"/>
</dbReference>
<evidence type="ECO:0000256" key="4">
    <source>
        <dbReference type="ARBA" id="ARBA00011881"/>
    </source>
</evidence>
<dbReference type="SMART" id="SM01130">
    <property type="entry name" value="DHDPS"/>
    <property type="match status" value="1"/>
</dbReference>
<dbReference type="EMBL" id="CAAE01014025">
    <property type="protein sequence ID" value="CAF95852.1"/>
    <property type="molecule type" value="Genomic_DNA"/>
</dbReference>
<comment type="subcellular location">
    <subcellularLocation>
        <location evidence="1">Cytoplasm</location>
    </subcellularLocation>
</comment>
<accession>Q4SU30</accession>
<dbReference type="InterPro" id="IPR002220">
    <property type="entry name" value="DapA-like"/>
</dbReference>
<comment type="caution">
    <text evidence="11">The sequence shown here is derived from an EMBL/GenBank/DDBJ whole genome shotgun (WGS) entry which is preliminary data.</text>
</comment>
<evidence type="ECO:0000256" key="3">
    <source>
        <dbReference type="ARBA" id="ARBA00006324"/>
    </source>
</evidence>
<evidence type="ECO:0000256" key="2">
    <source>
        <dbReference type="ARBA" id="ARBA00004878"/>
    </source>
</evidence>
<evidence type="ECO:0000256" key="9">
    <source>
        <dbReference type="ARBA" id="ARBA00023277"/>
    </source>
</evidence>
<reference evidence="11" key="1">
    <citation type="journal article" date="2004" name="Nature">
        <title>Genome duplication in the teleost fish Tetraodon nigroviridis reveals the early vertebrate proto-karyotype.</title>
        <authorList>
            <person name="Jaillon O."/>
            <person name="Aury J.-M."/>
            <person name="Brunet F."/>
            <person name="Petit J.-L."/>
            <person name="Stange-Thomann N."/>
            <person name="Mauceli E."/>
            <person name="Bouneau L."/>
            <person name="Fischer C."/>
            <person name="Ozouf-Costaz C."/>
            <person name="Bernot A."/>
            <person name="Nicaud S."/>
            <person name="Jaffe D."/>
            <person name="Fisher S."/>
            <person name="Lutfalla G."/>
            <person name="Dossat C."/>
            <person name="Segurens B."/>
            <person name="Dasilva C."/>
            <person name="Salanoubat M."/>
            <person name="Levy M."/>
            <person name="Boudet N."/>
            <person name="Castellano S."/>
            <person name="Anthouard V."/>
            <person name="Jubin C."/>
            <person name="Castelli V."/>
            <person name="Katinka M."/>
            <person name="Vacherie B."/>
            <person name="Biemont C."/>
            <person name="Skalli Z."/>
            <person name="Cattolico L."/>
            <person name="Poulain J."/>
            <person name="De Berardinis V."/>
            <person name="Cruaud C."/>
            <person name="Duprat S."/>
            <person name="Brottier P."/>
            <person name="Coutanceau J.-P."/>
            <person name="Gouzy J."/>
            <person name="Parra G."/>
            <person name="Lardier G."/>
            <person name="Chapple C."/>
            <person name="McKernan K.J."/>
            <person name="McEwan P."/>
            <person name="Bosak S."/>
            <person name="Kellis M."/>
            <person name="Volff J.-N."/>
            <person name="Guigo R."/>
            <person name="Zody M.C."/>
            <person name="Mesirov J."/>
            <person name="Lindblad-Toh K."/>
            <person name="Birren B."/>
            <person name="Nusbaum C."/>
            <person name="Kahn D."/>
            <person name="Robinson-Rechavi M."/>
            <person name="Laudet V."/>
            <person name="Schachter V."/>
            <person name="Quetier F."/>
            <person name="Saurin W."/>
            <person name="Scarpelli C."/>
            <person name="Wincker P."/>
            <person name="Lander E.S."/>
            <person name="Weissenbach J."/>
            <person name="Roest Crollius H."/>
        </authorList>
    </citation>
    <scope>NUCLEOTIDE SEQUENCE [LARGE SCALE GENOMIC DNA]</scope>
</reference>
<keyword evidence="6" id="KW-0963">Cytoplasm</keyword>
<keyword evidence="7" id="KW-0456">Lyase</keyword>
<evidence type="ECO:0000256" key="5">
    <source>
        <dbReference type="ARBA" id="ARBA00012911"/>
    </source>
</evidence>
<dbReference type="Gene3D" id="3.20.20.70">
    <property type="entry name" value="Aldolase class I"/>
    <property type="match status" value="1"/>
</dbReference>
<dbReference type="OrthoDB" id="191315at2759"/>
<dbReference type="SUPFAM" id="SSF51569">
    <property type="entry name" value="Aldolase"/>
    <property type="match status" value="2"/>
</dbReference>
<name>Q4SU30_TETNG</name>
<reference evidence="11" key="2">
    <citation type="submission" date="2004-02" db="EMBL/GenBank/DDBJ databases">
        <authorList>
            <consortium name="Genoscope"/>
            <consortium name="Whitehead Institute Centre for Genome Research"/>
        </authorList>
    </citation>
    <scope>NUCLEOTIDE SEQUENCE</scope>
</reference>
<evidence type="ECO:0000313" key="11">
    <source>
        <dbReference type="EMBL" id="CAF95852.1"/>
    </source>
</evidence>
<evidence type="ECO:0000256" key="7">
    <source>
        <dbReference type="ARBA" id="ARBA00023239"/>
    </source>
</evidence>
<dbReference type="Pfam" id="PF00701">
    <property type="entry name" value="DHDPS"/>
    <property type="match status" value="2"/>
</dbReference>
<organism evidence="11">
    <name type="scientific">Tetraodon nigroviridis</name>
    <name type="common">Spotted green pufferfish</name>
    <name type="synonym">Chelonodon nigroviridis</name>
    <dbReference type="NCBI Taxonomy" id="99883"/>
    <lineage>
        <taxon>Eukaryota</taxon>
        <taxon>Metazoa</taxon>
        <taxon>Chordata</taxon>
        <taxon>Craniata</taxon>
        <taxon>Vertebrata</taxon>
        <taxon>Euteleostomi</taxon>
        <taxon>Actinopterygii</taxon>
        <taxon>Neopterygii</taxon>
        <taxon>Teleostei</taxon>
        <taxon>Neoteleostei</taxon>
        <taxon>Acanthomorphata</taxon>
        <taxon>Eupercaria</taxon>
        <taxon>Tetraodontiformes</taxon>
        <taxon>Tetradontoidea</taxon>
        <taxon>Tetraodontidae</taxon>
        <taxon>Tetraodon</taxon>
    </lineage>
</organism>
<evidence type="ECO:0000256" key="10">
    <source>
        <dbReference type="ARBA" id="ARBA00044906"/>
    </source>
</evidence>
<comment type="similarity">
    <text evidence="3">Belongs to the DapA family. NanA subfamily.</text>
</comment>
<proteinExistence type="inferred from homology"/>